<protein>
    <submittedName>
        <fullName evidence="5">Kinase-like protein</fullName>
    </submittedName>
</protein>
<evidence type="ECO:0000256" key="3">
    <source>
        <dbReference type="PROSITE-ProRule" id="PRU10141"/>
    </source>
</evidence>
<dbReference type="InterPro" id="IPR000719">
    <property type="entry name" value="Prot_kinase_dom"/>
</dbReference>
<dbReference type="InterPro" id="IPR001245">
    <property type="entry name" value="Ser-Thr/Tyr_kinase_cat_dom"/>
</dbReference>
<dbReference type="Gene3D" id="1.10.510.10">
    <property type="entry name" value="Transferase(Phosphotransferase) domain 1"/>
    <property type="match status" value="1"/>
</dbReference>
<evidence type="ECO:0000313" key="5">
    <source>
        <dbReference type="EMBL" id="PKC71481.1"/>
    </source>
</evidence>
<keyword evidence="2 3" id="KW-0067">ATP-binding</keyword>
<dbReference type="InterPro" id="IPR051681">
    <property type="entry name" value="Ser/Thr_Kinases-Pseudokinases"/>
</dbReference>
<dbReference type="AlphaFoldDB" id="A0A2N0S7H0"/>
<dbReference type="VEuPathDB" id="FungiDB:FUN_000588"/>
<dbReference type="EMBL" id="LLXH01000164">
    <property type="protein sequence ID" value="PKC71481.1"/>
    <property type="molecule type" value="Genomic_DNA"/>
</dbReference>
<comment type="caution">
    <text evidence="5">The sequence shown here is derived from an EMBL/GenBank/DDBJ whole genome shotgun (WGS) entry which is preliminary data.</text>
</comment>
<gene>
    <name evidence="5" type="ORF">RhiirA1_438856</name>
</gene>
<keyword evidence="5" id="KW-0418">Kinase</keyword>
<dbReference type="PROSITE" id="PS50011">
    <property type="entry name" value="PROTEIN_KINASE_DOM"/>
    <property type="match status" value="1"/>
</dbReference>
<dbReference type="GO" id="GO:0097527">
    <property type="term" value="P:necroptotic signaling pathway"/>
    <property type="evidence" value="ECO:0007669"/>
    <property type="project" value="TreeGrafter"/>
</dbReference>
<dbReference type="SUPFAM" id="SSF56112">
    <property type="entry name" value="Protein kinase-like (PK-like)"/>
    <property type="match status" value="1"/>
</dbReference>
<dbReference type="PANTHER" id="PTHR44329:SF298">
    <property type="entry name" value="MIXED LINEAGE KINASE DOMAIN-LIKE PROTEIN"/>
    <property type="match status" value="1"/>
</dbReference>
<name>A0A2N0S7H0_9GLOM</name>
<dbReference type="PANTHER" id="PTHR44329">
    <property type="entry name" value="SERINE/THREONINE-PROTEIN KINASE TNNI3K-RELATED"/>
    <property type="match status" value="1"/>
</dbReference>
<evidence type="ECO:0000256" key="1">
    <source>
        <dbReference type="ARBA" id="ARBA00022741"/>
    </source>
</evidence>
<dbReference type="GO" id="GO:0005524">
    <property type="term" value="F:ATP binding"/>
    <property type="evidence" value="ECO:0007669"/>
    <property type="project" value="UniProtKB-UniRule"/>
</dbReference>
<evidence type="ECO:0000256" key="2">
    <source>
        <dbReference type="ARBA" id="ARBA00022840"/>
    </source>
</evidence>
<reference evidence="5 6" key="2">
    <citation type="submission" date="2017-10" db="EMBL/GenBank/DDBJ databases">
        <title>Genome analyses suggest a sexual origin of heterokaryosis in a supposedly ancient asexual fungus.</title>
        <authorList>
            <person name="Corradi N."/>
            <person name="Sedzielewska K."/>
            <person name="Noel J."/>
            <person name="Charron P."/>
            <person name="Farinelli L."/>
            <person name="Marton T."/>
            <person name="Kruger M."/>
            <person name="Pelin A."/>
            <person name="Brachmann A."/>
            <person name="Corradi N."/>
        </authorList>
    </citation>
    <scope>NUCLEOTIDE SEQUENCE [LARGE SCALE GENOMIC DNA]</scope>
    <source>
        <strain evidence="5 6">A1</strain>
    </source>
</reference>
<feature type="domain" description="Protein kinase" evidence="4">
    <location>
        <begin position="26"/>
        <end position="277"/>
    </location>
</feature>
<dbReference type="InterPro" id="IPR017441">
    <property type="entry name" value="Protein_kinase_ATP_BS"/>
</dbReference>
<dbReference type="VEuPathDB" id="FungiDB:RhiirA1_438856"/>
<sequence length="330" mass="38646">MNSNEDWYQTAIKKFKINEILYKKFSGKPTRIGRGGFGLIYKTECNSIGTVAIKEITLGIEDDEICIKNFINELKIHSRTEHERILQFYGISRNIDEGLYYLVLEYANQGNLREFLIKKKSCDNCFEWEERVRLAVQIVEGLGYLHEVLNVAHRDLTNYVYRNLHSGNILLQEDDLNHKLEIYVSDLDSCIYSDYKMRKELYVYTSNIAPENLRGEIISIKSDIYNLGVIMRELTLGNYYNINNPQCYHELMQKCLDNDPENRPNTLDLLEELHIFTASPLRKRQFEDADSRGLQPLQISPPLQKNKRLINPSSEYFSNQFSRGADYSFF</sequence>
<dbReference type="Proteomes" id="UP000232688">
    <property type="component" value="Unassembled WGS sequence"/>
</dbReference>
<evidence type="ECO:0000313" key="6">
    <source>
        <dbReference type="Proteomes" id="UP000232688"/>
    </source>
</evidence>
<evidence type="ECO:0000259" key="4">
    <source>
        <dbReference type="PROSITE" id="PS50011"/>
    </source>
</evidence>
<dbReference type="VEuPathDB" id="FungiDB:RhiirFUN_017995"/>
<organism evidence="5 6">
    <name type="scientific">Rhizophagus irregularis</name>
    <dbReference type="NCBI Taxonomy" id="588596"/>
    <lineage>
        <taxon>Eukaryota</taxon>
        <taxon>Fungi</taxon>
        <taxon>Fungi incertae sedis</taxon>
        <taxon>Mucoromycota</taxon>
        <taxon>Glomeromycotina</taxon>
        <taxon>Glomeromycetes</taxon>
        <taxon>Glomerales</taxon>
        <taxon>Glomeraceae</taxon>
        <taxon>Rhizophagus</taxon>
    </lineage>
</organism>
<accession>A0A2N0S7H0</accession>
<keyword evidence="5" id="KW-0808">Transferase</keyword>
<dbReference type="InterPro" id="IPR011009">
    <property type="entry name" value="Kinase-like_dom_sf"/>
</dbReference>
<dbReference type="Pfam" id="PF07714">
    <property type="entry name" value="PK_Tyr_Ser-Thr"/>
    <property type="match status" value="1"/>
</dbReference>
<reference evidence="5 6" key="1">
    <citation type="submission" date="2017-10" db="EMBL/GenBank/DDBJ databases">
        <title>Extensive intraspecific genome diversity in a model arbuscular mycorrhizal fungus.</title>
        <authorList>
            <person name="Chen E.C.H."/>
            <person name="Morin E."/>
            <person name="Baudet D."/>
            <person name="Noel J."/>
            <person name="Ndikumana S."/>
            <person name="Charron P."/>
            <person name="St-Onge C."/>
            <person name="Giorgi J."/>
            <person name="Grigoriev I.V."/>
            <person name="Roux C."/>
            <person name="Martin F.M."/>
            <person name="Corradi N."/>
        </authorList>
    </citation>
    <scope>NUCLEOTIDE SEQUENCE [LARGE SCALE GENOMIC DNA]</scope>
    <source>
        <strain evidence="5 6">A1</strain>
    </source>
</reference>
<keyword evidence="1 3" id="KW-0547">Nucleotide-binding</keyword>
<dbReference type="PROSITE" id="PS00107">
    <property type="entry name" value="PROTEIN_KINASE_ATP"/>
    <property type="match status" value="1"/>
</dbReference>
<feature type="binding site" evidence="3">
    <location>
        <position position="54"/>
    </location>
    <ligand>
        <name>ATP</name>
        <dbReference type="ChEBI" id="CHEBI:30616"/>
    </ligand>
</feature>
<dbReference type="GO" id="GO:0004672">
    <property type="term" value="F:protein kinase activity"/>
    <property type="evidence" value="ECO:0007669"/>
    <property type="project" value="InterPro"/>
</dbReference>
<proteinExistence type="predicted"/>